<reference evidence="1" key="1">
    <citation type="submission" date="2018-06" db="EMBL/GenBank/DDBJ databases">
        <authorList>
            <person name="Zhirakovskaya E."/>
        </authorList>
    </citation>
    <scope>NUCLEOTIDE SEQUENCE</scope>
</reference>
<protein>
    <recommendedName>
        <fullName evidence="2">Lipoprotein</fullName>
    </recommendedName>
</protein>
<dbReference type="PROSITE" id="PS51257">
    <property type="entry name" value="PROKAR_LIPOPROTEIN"/>
    <property type="match status" value="1"/>
</dbReference>
<evidence type="ECO:0008006" key="2">
    <source>
        <dbReference type="Google" id="ProtNLM"/>
    </source>
</evidence>
<gene>
    <name evidence="1" type="ORF">MNBD_GAMMA18-384</name>
</gene>
<proteinExistence type="predicted"/>
<organism evidence="1">
    <name type="scientific">hydrothermal vent metagenome</name>
    <dbReference type="NCBI Taxonomy" id="652676"/>
    <lineage>
        <taxon>unclassified sequences</taxon>
        <taxon>metagenomes</taxon>
        <taxon>ecological metagenomes</taxon>
    </lineage>
</organism>
<dbReference type="AlphaFoldDB" id="A0A3B0ZBS8"/>
<dbReference type="EMBL" id="UOFP01000103">
    <property type="protein sequence ID" value="VAW85663.1"/>
    <property type="molecule type" value="Genomic_DNA"/>
</dbReference>
<sequence length="137" mass="15008">MYLKNSGIICLFVLLSGCGMTGGQVVSEIYGDSGEDGQLYQQLSELQFKLELLTQQAHCSSDFECRTIGVGTKACGGSRYYFAYSASSSDVTEITSVAREYDITDNKLDHRIERVDKCTIGIDPGASCRDQLCGLKY</sequence>
<evidence type="ECO:0000313" key="1">
    <source>
        <dbReference type="EMBL" id="VAW85663.1"/>
    </source>
</evidence>
<accession>A0A3B0ZBS8</accession>
<name>A0A3B0ZBS8_9ZZZZ</name>